<feature type="compositionally biased region" description="Low complexity" evidence="1">
    <location>
        <begin position="490"/>
        <end position="504"/>
    </location>
</feature>
<dbReference type="InterPro" id="IPR050600">
    <property type="entry name" value="SETD3_SETD6_MTase"/>
</dbReference>
<dbReference type="Gramene" id="PNW82018">
    <property type="protein sequence ID" value="PNW82018"/>
    <property type="gene ID" value="CHLRE_06g270300v5"/>
</dbReference>
<feature type="compositionally biased region" description="Low complexity" evidence="1">
    <location>
        <begin position="96"/>
        <end position="108"/>
    </location>
</feature>
<dbReference type="PANTHER" id="PTHR13271">
    <property type="entry name" value="UNCHARACTERIZED PUTATIVE METHYLTRANSFERASE"/>
    <property type="match status" value="1"/>
</dbReference>
<dbReference type="GeneID" id="5721855"/>
<dbReference type="OrthoDB" id="341421at2759"/>
<sequence>MALPQPRTGSRLQLQHSLCSFAHPRRHESRQQLRRRVSWLTPRRTQLRTAADVDASALFTELASEHCVPPINVSLARTPEGLGWVLNQKASRLQVATRSSRATGTAAGARRHVDSGAEAQHQQQQQDSETQQPTVDPEAQQPTVVIRVPLRLCLSHEVPGCCPAAHSSRALAPVLSCTDESAAPWEVVLAALLVWAWRQPEAGSGAAGEGAGDARSFAHFWRRYRALLPSATQQTSLTFWREEELQQLQDASLASEAAAWQATVLSAYRRFIDAPEFRTEVGPGAVTLREWLEAVGAVESRAFGFKSDADGRELHAYVPFFCLANYRPGAPTLHVLRLEPPPPGDAPGEAPVGHVGQRARAQEGAEAAAGNAAGIGDATGSAWQPTADMVALELPRVPDSATAAGTCAEQPQVYIDYGKKDSRSLVLQYGFVIYGNPYDRLGWEGCGLDSQDRMRREWVHEAAEALAHRLEQLEQAPAAGEAAEAEAEAEAAVGGAPATAAAAGEAGGGAPPSRGPSRRAGRGEAASEGELPCAGEAALVRAQLLGPGGAAAARVRLRSAAASIVAACGWRNLRERRLVTHATEARALTALASWARASLEGFPTLLESDLQRLADMRSGPSGSPASTDKATALMAPAPTSKERAGHGRGDGPSAGSDDPCAHVAGDAVAGCRKREFEAAVGDVPARTEVALRYRVERKLLLGAALLLLGTLRAQATARDVT</sequence>
<gene>
    <name evidence="2" type="ORF">CHLRE_06g270300v5</name>
</gene>
<dbReference type="EMBL" id="CM008967">
    <property type="protein sequence ID" value="PNW82018.1"/>
    <property type="molecule type" value="Genomic_DNA"/>
</dbReference>
<dbReference type="Proteomes" id="UP000006906">
    <property type="component" value="Chromosome 6"/>
</dbReference>
<dbReference type="InterPro" id="IPR046341">
    <property type="entry name" value="SET_dom_sf"/>
</dbReference>
<dbReference type="STRING" id="3055.A0A2K3DNC3"/>
<accession>A0A2K3DNC3</accession>
<dbReference type="PANTHER" id="PTHR13271:SF154">
    <property type="entry name" value="GRIP DOMAIN-CONTAINING PROTEIN"/>
    <property type="match status" value="1"/>
</dbReference>
<name>A0A2K3DNC3_CHLRE</name>
<dbReference type="CDD" id="cd10527">
    <property type="entry name" value="SET_LSMT"/>
    <property type="match status" value="1"/>
</dbReference>
<evidence type="ECO:0000313" key="2">
    <source>
        <dbReference type="EMBL" id="PNW82018.1"/>
    </source>
</evidence>
<feature type="region of interest" description="Disordered" evidence="1">
    <location>
        <begin position="96"/>
        <end position="140"/>
    </location>
</feature>
<reference evidence="2 3" key="1">
    <citation type="journal article" date="2007" name="Science">
        <title>The Chlamydomonas genome reveals the evolution of key animal and plant functions.</title>
        <authorList>
            <person name="Merchant S.S."/>
            <person name="Prochnik S.E."/>
            <person name="Vallon O."/>
            <person name="Harris E.H."/>
            <person name="Karpowicz S.J."/>
            <person name="Witman G.B."/>
            <person name="Terry A."/>
            <person name="Salamov A."/>
            <person name="Fritz-Laylin L.K."/>
            <person name="Marechal-Drouard L."/>
            <person name="Marshall W.F."/>
            <person name="Qu L.H."/>
            <person name="Nelson D.R."/>
            <person name="Sanderfoot A.A."/>
            <person name="Spalding M.H."/>
            <person name="Kapitonov V.V."/>
            <person name="Ren Q."/>
            <person name="Ferris P."/>
            <person name="Lindquist E."/>
            <person name="Shapiro H."/>
            <person name="Lucas S.M."/>
            <person name="Grimwood J."/>
            <person name="Schmutz J."/>
            <person name="Cardol P."/>
            <person name="Cerutti H."/>
            <person name="Chanfreau G."/>
            <person name="Chen C.L."/>
            <person name="Cognat V."/>
            <person name="Croft M.T."/>
            <person name="Dent R."/>
            <person name="Dutcher S."/>
            <person name="Fernandez E."/>
            <person name="Fukuzawa H."/>
            <person name="Gonzalez-Ballester D."/>
            <person name="Gonzalez-Halphen D."/>
            <person name="Hallmann A."/>
            <person name="Hanikenne M."/>
            <person name="Hippler M."/>
            <person name="Inwood W."/>
            <person name="Jabbari K."/>
            <person name="Kalanon M."/>
            <person name="Kuras R."/>
            <person name="Lefebvre P.A."/>
            <person name="Lemaire S.D."/>
            <person name="Lobanov A.V."/>
            <person name="Lohr M."/>
            <person name="Manuell A."/>
            <person name="Meier I."/>
            <person name="Mets L."/>
            <person name="Mittag M."/>
            <person name="Mittelmeier T."/>
            <person name="Moroney J.V."/>
            <person name="Moseley J."/>
            <person name="Napoli C."/>
            <person name="Nedelcu A.M."/>
            <person name="Niyogi K."/>
            <person name="Novoselov S.V."/>
            <person name="Paulsen I.T."/>
            <person name="Pazour G."/>
            <person name="Purton S."/>
            <person name="Ral J.P."/>
            <person name="Riano-Pachon D.M."/>
            <person name="Riekhof W."/>
            <person name="Rymarquis L."/>
            <person name="Schroda M."/>
            <person name="Stern D."/>
            <person name="Umen J."/>
            <person name="Willows R."/>
            <person name="Wilson N."/>
            <person name="Zimmer S.L."/>
            <person name="Allmer J."/>
            <person name="Balk J."/>
            <person name="Bisova K."/>
            <person name="Chen C.J."/>
            <person name="Elias M."/>
            <person name="Gendler K."/>
            <person name="Hauser C."/>
            <person name="Lamb M.R."/>
            <person name="Ledford H."/>
            <person name="Long J.C."/>
            <person name="Minagawa J."/>
            <person name="Page M.D."/>
            <person name="Pan J."/>
            <person name="Pootakham W."/>
            <person name="Roje S."/>
            <person name="Rose A."/>
            <person name="Stahlberg E."/>
            <person name="Terauchi A.M."/>
            <person name="Yang P."/>
            <person name="Ball S."/>
            <person name="Bowler C."/>
            <person name="Dieckmann C.L."/>
            <person name="Gladyshev V.N."/>
            <person name="Green P."/>
            <person name="Jorgensen R."/>
            <person name="Mayfield S."/>
            <person name="Mueller-Roeber B."/>
            <person name="Rajamani S."/>
            <person name="Sayre R.T."/>
            <person name="Brokstein P."/>
            <person name="Dubchak I."/>
            <person name="Goodstein D."/>
            <person name="Hornick L."/>
            <person name="Huang Y.W."/>
            <person name="Jhaveri J."/>
            <person name="Luo Y."/>
            <person name="Martinez D."/>
            <person name="Ngau W.C."/>
            <person name="Otillar B."/>
            <person name="Poliakov A."/>
            <person name="Porter A."/>
            <person name="Szajkowski L."/>
            <person name="Werner G."/>
            <person name="Zhou K."/>
            <person name="Grigoriev I.V."/>
            <person name="Rokhsar D.S."/>
            <person name="Grossman A.R."/>
        </authorList>
    </citation>
    <scope>NUCLEOTIDE SEQUENCE [LARGE SCALE GENOMIC DNA]</scope>
    <source>
        <strain evidence="3">CC-503</strain>
    </source>
</reference>
<keyword evidence="3" id="KW-1185">Reference proteome</keyword>
<feature type="compositionally biased region" description="Basic and acidic residues" evidence="1">
    <location>
        <begin position="640"/>
        <end position="649"/>
    </location>
</feature>
<protein>
    <recommendedName>
        <fullName evidence="4">Rubisco LSMT substrate-binding domain-containing protein</fullName>
    </recommendedName>
</protein>
<organism evidence="2 3">
    <name type="scientific">Chlamydomonas reinhardtii</name>
    <name type="common">Chlamydomonas smithii</name>
    <dbReference type="NCBI Taxonomy" id="3055"/>
    <lineage>
        <taxon>Eukaryota</taxon>
        <taxon>Viridiplantae</taxon>
        <taxon>Chlorophyta</taxon>
        <taxon>core chlorophytes</taxon>
        <taxon>Chlorophyceae</taxon>
        <taxon>CS clade</taxon>
        <taxon>Chlamydomonadales</taxon>
        <taxon>Chlamydomonadaceae</taxon>
        <taxon>Chlamydomonas</taxon>
    </lineage>
</organism>
<feature type="region of interest" description="Disordered" evidence="1">
    <location>
        <begin position="476"/>
        <end position="528"/>
    </location>
</feature>
<feature type="compositionally biased region" description="Low complexity" evidence="1">
    <location>
        <begin position="120"/>
        <end position="132"/>
    </location>
</feature>
<dbReference type="GO" id="GO:0016279">
    <property type="term" value="F:protein-lysine N-methyltransferase activity"/>
    <property type="evidence" value="ECO:0000318"/>
    <property type="project" value="GO_Central"/>
</dbReference>
<dbReference type="AlphaFoldDB" id="A0A2K3DNC3"/>
<dbReference type="InParanoid" id="A0A2K3DNC3"/>
<evidence type="ECO:0000256" key="1">
    <source>
        <dbReference type="SAM" id="MobiDB-lite"/>
    </source>
</evidence>
<evidence type="ECO:0008006" key="4">
    <source>
        <dbReference type="Google" id="ProtNLM"/>
    </source>
</evidence>
<proteinExistence type="predicted"/>
<evidence type="ECO:0000313" key="3">
    <source>
        <dbReference type="Proteomes" id="UP000006906"/>
    </source>
</evidence>
<dbReference type="ExpressionAtlas" id="A0A2K3DNC3">
    <property type="expression patterns" value="baseline and differential"/>
</dbReference>
<feature type="region of interest" description="Disordered" evidence="1">
    <location>
        <begin position="636"/>
        <end position="661"/>
    </location>
</feature>
<dbReference type="KEGG" id="cre:CHLRE_06g270300v5"/>
<dbReference type="SUPFAM" id="SSF82199">
    <property type="entry name" value="SET domain"/>
    <property type="match status" value="1"/>
</dbReference>
<dbReference type="RefSeq" id="XP_042923634.1">
    <property type="nucleotide sequence ID" value="XM_043062928.1"/>
</dbReference>
<dbReference type="Gene3D" id="3.90.1410.10">
    <property type="entry name" value="set domain protein methyltransferase, domain 1"/>
    <property type="match status" value="1"/>
</dbReference>